<keyword evidence="16 22" id="KW-0238">DNA-binding</keyword>
<dbReference type="GeneID" id="706902"/>
<dbReference type="AlphaFoldDB" id="F6SUN2"/>
<dbReference type="GO" id="GO:0045145">
    <property type="term" value="F:single-stranded DNA 5'-3' DNA exonuclease activity"/>
    <property type="evidence" value="ECO:0007669"/>
    <property type="project" value="Ensembl"/>
</dbReference>
<evidence type="ECO:0000256" key="6">
    <source>
        <dbReference type="ARBA" id="ARBA00022723"/>
    </source>
</evidence>
<comment type="similarity">
    <text evidence="2 22">Belongs to the XPG/RAD2 endonuclease family. EXO1 subfamily.</text>
</comment>
<evidence type="ECO:0000256" key="10">
    <source>
        <dbReference type="ARBA" id="ARBA00022801"/>
    </source>
</evidence>
<keyword evidence="27" id="KW-1185">Reference proteome</keyword>
<evidence type="ECO:0000313" key="28">
    <source>
        <dbReference type="VGNC" id="VGNC:72447"/>
    </source>
</evidence>
<dbReference type="InterPro" id="IPR036279">
    <property type="entry name" value="5-3_exonuclease_C_sf"/>
</dbReference>
<dbReference type="OMA" id="AFCMKLV"/>
<keyword evidence="19" id="KW-0469">Meiosis</keyword>
<dbReference type="GO" id="GO:0035312">
    <property type="term" value="F:5'-3' DNA exonuclease activity"/>
    <property type="evidence" value="ECO:0000318"/>
    <property type="project" value="GO_Central"/>
</dbReference>
<evidence type="ECO:0000256" key="18">
    <source>
        <dbReference type="ARBA" id="ARBA00023242"/>
    </source>
</evidence>
<dbReference type="CDD" id="cd09908">
    <property type="entry name" value="H3TH_EXO1"/>
    <property type="match status" value="1"/>
</dbReference>
<dbReference type="CTD" id="9156"/>
<keyword evidence="18 22" id="KW-0539">Nucleus</keyword>
<dbReference type="PaxDb" id="9544-ENSMMUP00000037489"/>
<evidence type="ECO:0000259" key="24">
    <source>
        <dbReference type="SMART" id="SM00484"/>
    </source>
</evidence>
<keyword evidence="7" id="KW-0255">Endonuclease</keyword>
<dbReference type="Gene3D" id="3.40.50.1010">
    <property type="entry name" value="5'-nuclease"/>
    <property type="match status" value="1"/>
</dbReference>
<dbReference type="FunFam" id="1.10.150.20:FF:000011">
    <property type="entry name" value="exonuclease 1"/>
    <property type="match status" value="1"/>
</dbReference>
<protein>
    <recommendedName>
        <fullName evidence="3 22">Exonuclease 1</fullName>
        <ecNumber evidence="22">3.1.-.-</ecNumber>
    </recommendedName>
</protein>
<dbReference type="Gene3D" id="1.10.150.20">
    <property type="entry name" value="5' to 3' exonuclease, C-terminal subdomain"/>
    <property type="match status" value="1"/>
</dbReference>
<dbReference type="InterPro" id="IPR019974">
    <property type="entry name" value="XPG_CS"/>
</dbReference>
<dbReference type="SUPFAM" id="SSF47807">
    <property type="entry name" value="5' to 3' exonuclease, C-terminal subdomain"/>
    <property type="match status" value="1"/>
</dbReference>
<dbReference type="SMR" id="F6SUN2"/>
<evidence type="ECO:0000256" key="20">
    <source>
        <dbReference type="ARBA" id="ARBA00057694"/>
    </source>
</evidence>
<evidence type="ECO:0000256" key="21">
    <source>
        <dbReference type="ARBA" id="ARBA00064664"/>
    </source>
</evidence>
<feature type="region of interest" description="Disordered" evidence="23">
    <location>
        <begin position="619"/>
        <end position="675"/>
    </location>
</feature>
<dbReference type="InterPro" id="IPR006086">
    <property type="entry name" value="XPG-I_dom"/>
</dbReference>
<keyword evidence="6 22" id="KW-0479">Metal-binding</keyword>
<reference evidence="26" key="2">
    <citation type="submission" date="2019-01" db="EMBL/GenBank/DDBJ databases">
        <authorList>
            <person name="Graves T."/>
            <person name="Eichler E.E."/>
            <person name="Wilson R.K."/>
        </authorList>
    </citation>
    <scope>NUCLEOTIDE SEQUENCE [LARGE SCALE GENOMIC DNA]</scope>
    <source>
        <strain evidence="26">17573</strain>
    </source>
</reference>
<reference evidence="26" key="4">
    <citation type="submission" date="2025-09" db="UniProtKB">
        <authorList>
            <consortium name="Ensembl"/>
        </authorList>
    </citation>
    <scope>IDENTIFICATION</scope>
    <source>
        <strain evidence="26">17573</strain>
    </source>
</reference>
<dbReference type="eggNOG" id="KOG2518">
    <property type="taxonomic scope" value="Eukaryota"/>
</dbReference>
<dbReference type="Pfam" id="PF00867">
    <property type="entry name" value="XPG_I"/>
    <property type="match status" value="1"/>
</dbReference>
<feature type="compositionally biased region" description="Polar residues" evidence="23">
    <location>
        <begin position="640"/>
        <end position="655"/>
    </location>
</feature>
<dbReference type="Pfam" id="PF00752">
    <property type="entry name" value="XPG_N"/>
    <property type="match status" value="1"/>
</dbReference>
<keyword evidence="17 22" id="KW-0234">DNA repair</keyword>
<dbReference type="GO" id="GO:0002455">
    <property type="term" value="P:humoral immune response mediated by circulating immunoglobulin"/>
    <property type="evidence" value="ECO:0007669"/>
    <property type="project" value="Ensembl"/>
</dbReference>
<dbReference type="SMART" id="SM00484">
    <property type="entry name" value="XPGI"/>
    <property type="match status" value="1"/>
</dbReference>
<dbReference type="EC" id="3.1.-.-" evidence="22"/>
<proteinExistence type="inferred from homology"/>
<evidence type="ECO:0000256" key="4">
    <source>
        <dbReference type="ARBA" id="ARBA00022553"/>
    </source>
</evidence>
<sequence>MGIHGLLQFIKEASEPIHVRKYKGQVVAVDTYCWLHKGAIACAEKLAKGEPTDRYVGFCMKFVNMLLSHGIKPILVFDGCTLPSKKEVERSRRERRQANLLKGKQLLREGKVSEARECFTRSVNITHAMAHKVIKAARSQGVDCLVAPYEADAQLAYLNKAGIVQAIITEDSDLLAFGCKKVILKMDQFGNGLEIDQARLGMCRQLGDIFTEEKFRYMCILSGCDYLSSLRGIGLAKACKVLRLANNPDIVKVIKKIGHYLKMNIMVPEDYIKGFIRANNTFLYQLVFDPIKRKLTPLNAYEDDVDPETLSYAGQYVDDSIALQIALGNKDINTFEQIDDYNPDTAMPAHSRSRSWDDKTCQKSANVSSIWHRNYSPRPESGIVSDAPRLKENPSTVGVERVISTKGLNLPRKSSIVKRPRSEELSEDDLLSQYSLSFTKKTKRNSYEGNISLSSSEVFVPDLVNGPTNTKSVSTPPRTRNKFATFLQRKNEESGAVVVPGTRSRFFCSSPDSIDCVSNKVSSQPLDETSVTDKENNLHESEYGDQEGKRLVDTNVAHNSSVDMPNNHIPSDHIPDKATVFTDEESHSFKSSKFTRTISPPTLGTLRSCFSWTGGLGDFSRTPSPSPSTALQQFRRKSDSPTSLPEISMSDVSQLKSEESSDDEAHPLREGACSSQCQESGEFSLQSSNASELSQCSSKDSDLEESDCNTKLLDSQSDQTSKLRLSHFSKDTPLRNKVPGLYKSSSADSLSTTKIKPLGPARASGLSKKPASIQKRKHHNAENKPGLQIKLNELWKNFGFKKDSEKLPSCKKPLSPVRDNIQLTPEAEEDIFNKPECVRVQRAIFQ</sequence>
<evidence type="ECO:0000256" key="16">
    <source>
        <dbReference type="ARBA" id="ARBA00023125"/>
    </source>
</evidence>
<evidence type="ECO:0000256" key="14">
    <source>
        <dbReference type="ARBA" id="ARBA00022881"/>
    </source>
</evidence>
<dbReference type="PRINTS" id="PR00853">
    <property type="entry name" value="XPGRADSUPER"/>
</dbReference>
<dbReference type="Ensembl" id="ENSMMUT00000044472.3">
    <property type="protein sequence ID" value="ENSMMUP00000037489.2"/>
    <property type="gene ID" value="ENSMMUG00000008761.4"/>
</dbReference>
<feature type="compositionally biased region" description="Polar residues" evidence="23">
    <location>
        <begin position="743"/>
        <end position="754"/>
    </location>
</feature>
<dbReference type="OrthoDB" id="26491at2759"/>
<evidence type="ECO:0000256" key="9">
    <source>
        <dbReference type="ARBA" id="ARBA00022769"/>
    </source>
</evidence>
<reference evidence="27" key="1">
    <citation type="journal article" date="2007" name="Science">
        <title>Evolutionary and biomedical insights from the rhesus macaque genome.</title>
        <authorList>
            <person name="Gibbs R.A."/>
            <person name="Rogers J."/>
            <person name="Katze M.G."/>
            <person name="Bumgarner R."/>
            <person name="Weinstock G.M."/>
            <person name="Mardis E.R."/>
            <person name="Remington K.A."/>
            <person name="Strausberg R.L."/>
            <person name="Venter J.C."/>
            <person name="Wilson R.K."/>
            <person name="Batzer M.A."/>
            <person name="Bustamante C.D."/>
            <person name="Eichler E.E."/>
            <person name="Hahn M.W."/>
            <person name="Hardison R.C."/>
            <person name="Makova K.D."/>
            <person name="Miller W."/>
            <person name="Milosavljevic A."/>
            <person name="Palermo R.E."/>
            <person name="Siepel A."/>
            <person name="Sikela J.M."/>
            <person name="Attaway T."/>
            <person name="Bell S."/>
            <person name="Bernard K.E."/>
            <person name="Buhay C.J."/>
            <person name="Chandrabose M.N."/>
            <person name="Dao M."/>
            <person name="Davis C."/>
            <person name="Delehaunty K.D."/>
            <person name="Ding Y."/>
            <person name="Dinh H.H."/>
            <person name="Dugan-Rocha S."/>
            <person name="Fulton L.A."/>
            <person name="Gabisi R.A."/>
            <person name="Garner T.T."/>
            <person name="Godfrey J."/>
            <person name="Hawes A.C."/>
            <person name="Hernandez J."/>
            <person name="Hines S."/>
            <person name="Holder M."/>
            <person name="Hume J."/>
            <person name="Jhangiani S.N."/>
            <person name="Joshi V."/>
            <person name="Khan Z.M."/>
            <person name="Kirkness E.F."/>
            <person name="Cree A."/>
            <person name="Fowler R.G."/>
            <person name="Lee S."/>
            <person name="Lewis L.R."/>
            <person name="Li Z."/>
            <person name="Liu Y.-S."/>
            <person name="Moore S.M."/>
            <person name="Muzny D."/>
            <person name="Nazareth L.V."/>
            <person name="Ngo D.N."/>
            <person name="Okwuonu G.O."/>
            <person name="Pai G."/>
            <person name="Parker D."/>
            <person name="Paul H.A."/>
            <person name="Pfannkoch C."/>
            <person name="Pohl C.S."/>
            <person name="Rogers Y.-H.C."/>
            <person name="Ruiz S.J."/>
            <person name="Sabo A."/>
            <person name="Santibanez J."/>
            <person name="Schneider B.W."/>
            <person name="Smith S.M."/>
            <person name="Sodergren E."/>
            <person name="Svatek A.F."/>
            <person name="Utterback T.R."/>
            <person name="Vattathil S."/>
            <person name="Warren W."/>
            <person name="White C.S."/>
            <person name="Chinwalla A.T."/>
            <person name="Feng Y."/>
            <person name="Halpern A.L."/>
            <person name="Hillier L.W."/>
            <person name="Huang X."/>
            <person name="Minx P."/>
            <person name="Nelson J.O."/>
            <person name="Pepin K.H."/>
            <person name="Qin X."/>
            <person name="Sutton G.G."/>
            <person name="Venter E."/>
            <person name="Walenz B.P."/>
            <person name="Wallis J.W."/>
            <person name="Worley K.C."/>
            <person name="Yang S.-P."/>
            <person name="Jones S.M."/>
            <person name="Marra M.A."/>
            <person name="Rocchi M."/>
            <person name="Schein J.E."/>
            <person name="Baertsch R."/>
            <person name="Clarke L."/>
            <person name="Csuros M."/>
            <person name="Glasscock J."/>
            <person name="Harris R.A."/>
            <person name="Havlak P."/>
            <person name="Jackson A.R."/>
            <person name="Jiang H."/>
            <person name="Liu Y."/>
            <person name="Messina D.N."/>
            <person name="Shen Y."/>
            <person name="Song H.X.-Z."/>
            <person name="Wylie T."/>
            <person name="Zhang L."/>
            <person name="Birney E."/>
            <person name="Han K."/>
            <person name="Konkel M.K."/>
            <person name="Lee J."/>
            <person name="Smit A.F.A."/>
            <person name="Ullmer B."/>
            <person name="Wang H."/>
            <person name="Xing J."/>
            <person name="Burhans R."/>
            <person name="Cheng Z."/>
            <person name="Karro J.E."/>
            <person name="Ma J."/>
            <person name="Raney B."/>
            <person name="She X."/>
            <person name="Cox M.J."/>
            <person name="Demuth J.P."/>
            <person name="Dumas L.J."/>
            <person name="Han S.-G."/>
            <person name="Hopkins J."/>
            <person name="Karimpour-Fard A."/>
            <person name="Kim Y.H."/>
            <person name="Pollack J.R."/>
            <person name="Vinar T."/>
            <person name="Addo-Quaye C."/>
            <person name="Degenhardt J."/>
            <person name="Denby A."/>
            <person name="Hubisz M.J."/>
            <person name="Indap A."/>
            <person name="Kosiol C."/>
            <person name="Lahn B.T."/>
            <person name="Lawson H.A."/>
            <person name="Marklein A."/>
            <person name="Nielsen R."/>
            <person name="Vallender E.J."/>
            <person name="Clark A.G."/>
            <person name="Ferguson B."/>
            <person name="Hernandez R.D."/>
            <person name="Hirani K."/>
            <person name="Kehrer-Sawatzki H."/>
            <person name="Kolb J."/>
            <person name="Patil S."/>
            <person name="Pu L.-L."/>
            <person name="Ren Y."/>
            <person name="Smith D.G."/>
            <person name="Wheeler D.A."/>
            <person name="Schenck I."/>
            <person name="Ball E.V."/>
            <person name="Chen R."/>
            <person name="Cooper D.N."/>
            <person name="Giardine B."/>
            <person name="Hsu F."/>
            <person name="Kent W.J."/>
            <person name="Lesk A."/>
            <person name="Nelson D.L."/>
            <person name="O'brien W.E."/>
            <person name="Pruefer K."/>
            <person name="Stenson P.D."/>
            <person name="Wallace J.C."/>
            <person name="Ke H."/>
            <person name="Liu X.-M."/>
            <person name="Wang P."/>
            <person name="Xiang A.P."/>
            <person name="Yang F."/>
            <person name="Barber G.P."/>
            <person name="Haussler D."/>
            <person name="Karolchik D."/>
            <person name="Kern A.D."/>
            <person name="Kuhn R.M."/>
            <person name="Smith K.E."/>
            <person name="Zwieg A.S."/>
        </authorList>
    </citation>
    <scope>NUCLEOTIDE SEQUENCE [LARGE SCALE GENOMIC DNA]</scope>
    <source>
        <strain evidence="27">17573</strain>
    </source>
</reference>
<dbReference type="GO" id="GO:0017108">
    <property type="term" value="F:5'-flap endonuclease activity"/>
    <property type="evidence" value="ECO:0000318"/>
    <property type="project" value="GO_Central"/>
</dbReference>
<keyword evidence="4" id="KW-0597">Phosphoprotein</keyword>
<evidence type="ECO:0000256" key="23">
    <source>
        <dbReference type="SAM" id="MobiDB-lite"/>
    </source>
</evidence>
<evidence type="ECO:0000256" key="7">
    <source>
        <dbReference type="ARBA" id="ARBA00022759"/>
    </source>
</evidence>
<dbReference type="InterPro" id="IPR006085">
    <property type="entry name" value="XPG_DNA_repair_N"/>
</dbReference>
<evidence type="ECO:0000256" key="11">
    <source>
        <dbReference type="ARBA" id="ARBA00022839"/>
    </source>
</evidence>
<dbReference type="InterPro" id="IPR044752">
    <property type="entry name" value="PIN-like_EXO1"/>
</dbReference>
<keyword evidence="14 22" id="KW-0267">Excision nuclease</keyword>
<keyword evidence="8 22" id="KW-0227">DNA damage</keyword>
<feature type="compositionally biased region" description="Polar residues" evidence="23">
    <location>
        <begin position="621"/>
        <end position="632"/>
    </location>
</feature>
<comment type="subcellular location">
    <subcellularLocation>
        <location evidence="1 22">Nucleus</location>
    </subcellularLocation>
</comment>
<dbReference type="PANTHER" id="PTHR11081:SF8">
    <property type="entry name" value="EXONUCLEASE 1"/>
    <property type="match status" value="1"/>
</dbReference>
<evidence type="ECO:0000256" key="13">
    <source>
        <dbReference type="ARBA" id="ARBA00022859"/>
    </source>
</evidence>
<dbReference type="GO" id="GO:0046872">
    <property type="term" value="F:metal ion binding"/>
    <property type="evidence" value="ECO:0007669"/>
    <property type="project" value="UniProtKB-UniRule"/>
</dbReference>
<dbReference type="VGNC" id="VGNC:72447">
    <property type="gene designation" value="EXO1"/>
</dbReference>
<evidence type="ECO:0000256" key="2">
    <source>
        <dbReference type="ARBA" id="ARBA00010563"/>
    </source>
</evidence>
<evidence type="ECO:0000259" key="25">
    <source>
        <dbReference type="SMART" id="SM00485"/>
    </source>
</evidence>
<dbReference type="FunCoup" id="F6SUN2">
    <property type="interactions" value="1812"/>
</dbReference>
<dbReference type="Proteomes" id="UP000006718">
    <property type="component" value="Chromosome 1"/>
</dbReference>
<dbReference type="GO" id="GO:0016604">
    <property type="term" value="C:nuclear body"/>
    <property type="evidence" value="ECO:0007669"/>
    <property type="project" value="Ensembl"/>
</dbReference>
<dbReference type="SUPFAM" id="SSF88723">
    <property type="entry name" value="PIN domain-like"/>
    <property type="match status" value="1"/>
</dbReference>
<dbReference type="PANTHER" id="PTHR11081">
    <property type="entry name" value="FLAP ENDONUCLEASE FAMILY MEMBER"/>
    <property type="match status" value="1"/>
</dbReference>
<dbReference type="SMART" id="SM00279">
    <property type="entry name" value="HhH2"/>
    <property type="match status" value="1"/>
</dbReference>
<dbReference type="GO" id="GO:0045190">
    <property type="term" value="P:isotype switching"/>
    <property type="evidence" value="ECO:0007669"/>
    <property type="project" value="Ensembl"/>
</dbReference>
<comment type="cofactor">
    <cofactor evidence="22">
        <name>Mg(2+)</name>
        <dbReference type="ChEBI" id="CHEBI:18420"/>
    </cofactor>
    <text evidence="22">Binds 2 magnesium ions per subunit. They probably participate in the reaction catalyzed by the enzyme. May bind an additional third magnesium ion after substrate binding.</text>
</comment>
<dbReference type="GO" id="GO:0051908">
    <property type="term" value="F:double-stranded DNA 5'-3' DNA exonuclease activity"/>
    <property type="evidence" value="ECO:0007669"/>
    <property type="project" value="Ensembl"/>
</dbReference>
<keyword evidence="12 22" id="KW-0460">Magnesium</keyword>
<dbReference type="InterPro" id="IPR006084">
    <property type="entry name" value="XPG/Rad2"/>
</dbReference>
<evidence type="ECO:0000256" key="12">
    <source>
        <dbReference type="ARBA" id="ARBA00022842"/>
    </source>
</evidence>
<dbReference type="GO" id="GO:0110025">
    <property type="term" value="P:DNA strand resection involved in replication fork processing"/>
    <property type="evidence" value="ECO:0007669"/>
    <property type="project" value="Ensembl"/>
</dbReference>
<dbReference type="SMART" id="SM00485">
    <property type="entry name" value="XPGN"/>
    <property type="match status" value="1"/>
</dbReference>
<feature type="compositionally biased region" description="Basic and acidic residues" evidence="23">
    <location>
        <begin position="531"/>
        <end position="546"/>
    </location>
</feature>
<dbReference type="GO" id="GO:0016446">
    <property type="term" value="P:somatic hypermutation of immunoglobulin genes"/>
    <property type="evidence" value="ECO:0007669"/>
    <property type="project" value="Ensembl"/>
</dbReference>
<dbReference type="CDD" id="cd09857">
    <property type="entry name" value="PIN_EXO1"/>
    <property type="match status" value="1"/>
</dbReference>
<dbReference type="RefSeq" id="XP_014982730.2">
    <property type="nucleotide sequence ID" value="XM_015127244.2"/>
</dbReference>
<dbReference type="InterPro" id="IPR037315">
    <property type="entry name" value="EXO1_H3TH"/>
</dbReference>
<keyword evidence="10 22" id="KW-0378">Hydrolase</keyword>
<feature type="compositionally biased region" description="Basic and acidic residues" evidence="23">
    <location>
        <begin position="656"/>
        <end position="669"/>
    </location>
</feature>
<dbReference type="PROSITE" id="PS00842">
    <property type="entry name" value="XPG_2"/>
    <property type="match status" value="1"/>
</dbReference>
<keyword evidence="5 22" id="KW-0540">Nuclease</keyword>
<dbReference type="GO" id="GO:0006298">
    <property type="term" value="P:mismatch repair"/>
    <property type="evidence" value="ECO:0000318"/>
    <property type="project" value="GO_Central"/>
</dbReference>
<dbReference type="PROSITE" id="PS00841">
    <property type="entry name" value="XPG_1"/>
    <property type="match status" value="1"/>
</dbReference>
<dbReference type="GO" id="GO:0003682">
    <property type="term" value="F:chromatin binding"/>
    <property type="evidence" value="ECO:0007669"/>
    <property type="project" value="Ensembl"/>
</dbReference>
<dbReference type="GO" id="GO:0003677">
    <property type="term" value="F:DNA binding"/>
    <property type="evidence" value="ECO:0007669"/>
    <property type="project" value="UniProtKB-UniRule"/>
</dbReference>
<evidence type="ECO:0000256" key="19">
    <source>
        <dbReference type="ARBA" id="ARBA00023254"/>
    </source>
</evidence>
<evidence type="ECO:0000313" key="27">
    <source>
        <dbReference type="Proteomes" id="UP000006718"/>
    </source>
</evidence>
<comment type="function">
    <text evidence="20">5'-&gt;3' double-stranded DNA exonuclease which may also possess a cryptic 3'-&gt;5' double-stranded DNA exonuclease activity. Functions in DNA mismatch repair (MMR) to excise mismatch-containing DNA tracts directed by strand breaks located either 5' or 3' to the mismatch. Also exhibits endonuclease activity against 5'-overhanging flap structures similar to those generated by displacement synthesis when DNA polymerase encounters the 5'-end of a downstream Okazaki fragment. Required for somatic hypermutation (SHM) and class switch recombination (CSR) of immunoglobulin genes. Essential for male and female meiosis.</text>
</comment>
<evidence type="ECO:0000256" key="8">
    <source>
        <dbReference type="ARBA" id="ARBA00022763"/>
    </source>
</evidence>
<gene>
    <name evidence="26 28" type="primary">EXO1</name>
</gene>
<dbReference type="Bgee" id="ENSMMUG00000008761">
    <property type="expression patterns" value="Expressed in fibroblast and 6 other cell types or tissues"/>
</dbReference>
<dbReference type="InterPro" id="IPR008918">
    <property type="entry name" value="HhH2"/>
</dbReference>
<dbReference type="HOGENOM" id="CLU_009851_0_0_1"/>
<dbReference type="GO" id="GO:0005634">
    <property type="term" value="C:nucleus"/>
    <property type="evidence" value="ECO:0000318"/>
    <property type="project" value="GO_Central"/>
</dbReference>
<dbReference type="InterPro" id="IPR029060">
    <property type="entry name" value="PIN-like_dom_sf"/>
</dbReference>
<dbReference type="GO" id="GO:0006310">
    <property type="term" value="P:DNA recombination"/>
    <property type="evidence" value="ECO:0000318"/>
    <property type="project" value="GO_Central"/>
</dbReference>
<keyword evidence="11 22" id="KW-0269">Exonuclease</keyword>
<dbReference type="InParanoid" id="F6SUN2"/>
<dbReference type="KEGG" id="mcc:706902"/>
<evidence type="ECO:0000256" key="1">
    <source>
        <dbReference type="ARBA" id="ARBA00004123"/>
    </source>
</evidence>
<dbReference type="STRING" id="9544.ENSMMUP00000037489"/>
<evidence type="ECO:0000313" key="26">
    <source>
        <dbReference type="Ensembl" id="ENSMMUP00000037489.2"/>
    </source>
</evidence>
<dbReference type="FunFam" id="3.40.50.1010:FF:000111">
    <property type="entry name" value="Exonuclease 1"/>
    <property type="match status" value="1"/>
</dbReference>
<keyword evidence="15" id="KW-0007">Acetylation</keyword>
<keyword evidence="13" id="KW-0391">Immunity</keyword>
<feature type="domain" description="XPG-I" evidence="24">
    <location>
        <begin position="138"/>
        <end position="208"/>
    </location>
</feature>
<dbReference type="GO" id="GO:0051321">
    <property type="term" value="P:meiotic cell cycle"/>
    <property type="evidence" value="ECO:0007669"/>
    <property type="project" value="UniProtKB-KW"/>
</dbReference>
<feature type="region of interest" description="Disordered" evidence="23">
    <location>
        <begin position="696"/>
        <end position="781"/>
    </location>
</feature>
<evidence type="ECO:0000256" key="3">
    <source>
        <dbReference type="ARBA" id="ARBA00020324"/>
    </source>
</evidence>
<evidence type="ECO:0000256" key="22">
    <source>
        <dbReference type="RuleBase" id="RU910737"/>
    </source>
</evidence>
<reference evidence="26" key="3">
    <citation type="submission" date="2025-08" db="UniProtKB">
        <authorList>
            <consortium name="Ensembl"/>
        </authorList>
    </citation>
    <scope>IDENTIFICATION</scope>
    <source>
        <strain evidence="26">17573</strain>
    </source>
</reference>
<feature type="region of interest" description="Disordered" evidence="23">
    <location>
        <begin position="525"/>
        <end position="546"/>
    </location>
</feature>
<evidence type="ECO:0000256" key="5">
    <source>
        <dbReference type="ARBA" id="ARBA00022722"/>
    </source>
</evidence>
<dbReference type="GO" id="GO:0005886">
    <property type="term" value="C:plasma membrane"/>
    <property type="evidence" value="ECO:0007669"/>
    <property type="project" value="Ensembl"/>
</dbReference>
<accession>F6SUN2</accession>
<name>F6SUN2_MACMU</name>
<comment type="subunit">
    <text evidence="21">Interacts with the MLH1-PMS2 heterodimer via MLH1. Interacts with MSH3. Interacts with the MSH2-MSH6 heterodimer via MSH2, and this interaction may increase the processivity of the 5'-&gt;3' exonuclease activity. Interacts with PCNA, and this interaction may both stimulate the cryptic 3'-&gt;5' exonuclease activity and suppress the 5'-&gt;3' exonuclease activity. Interacts with WRN, and this interaction stimulates both the 5'-&gt;3' exonuclease activity and cleavage of 5'-overhanging flap structures. Interacts with RECQL/RECQ1, and this interaction stimulates cleavage of 5'-overhanging flap structures. Interacts with DNA helicase ZGRF1; the interaction is increased following DNA damage induction.</text>
</comment>
<organism evidence="26 27">
    <name type="scientific">Macaca mulatta</name>
    <name type="common">Rhesus macaque</name>
    <dbReference type="NCBI Taxonomy" id="9544"/>
    <lineage>
        <taxon>Eukaryota</taxon>
        <taxon>Metazoa</taxon>
        <taxon>Chordata</taxon>
        <taxon>Craniata</taxon>
        <taxon>Vertebrata</taxon>
        <taxon>Euteleostomi</taxon>
        <taxon>Mammalia</taxon>
        <taxon>Eutheria</taxon>
        <taxon>Euarchontoglires</taxon>
        <taxon>Primates</taxon>
        <taxon>Haplorrhini</taxon>
        <taxon>Catarrhini</taxon>
        <taxon>Cercopithecidae</taxon>
        <taxon>Cercopithecinae</taxon>
        <taxon>Macaca</taxon>
    </lineage>
</organism>
<evidence type="ECO:0000256" key="17">
    <source>
        <dbReference type="ARBA" id="ARBA00023204"/>
    </source>
</evidence>
<keyword evidence="9 22" id="KW-0228">DNA excision</keyword>
<dbReference type="VEuPathDB" id="HostDB:ENSMMUG00000008761"/>
<feature type="compositionally biased region" description="Polar residues" evidence="23">
    <location>
        <begin position="712"/>
        <end position="723"/>
    </location>
</feature>
<evidence type="ECO:0000256" key="15">
    <source>
        <dbReference type="ARBA" id="ARBA00022990"/>
    </source>
</evidence>
<dbReference type="GeneTree" id="ENSGT00510000047676"/>
<feature type="domain" description="XPG N-terminal" evidence="25">
    <location>
        <begin position="1"/>
        <end position="99"/>
    </location>
</feature>